<sequence length="243" mass="26958">MCGLTSIIILTYNELYYTRKCIESIRIYTGVPYELVLVDNGSGDGTAEFLSSLQGAKVILNSSNLGFAAGCNQGLAAAAGENILLLNNDTVVTPNWLGNMLGCLDSRNDIGLVGPCSNYVGSGNQVEVSYGSIREMIEFARRFNLPDPSKWRQHSSYWLSGFCLLGKKWLFDLVGPFDQRFKTGSWEDVDYSVRVTAAGYKLFVAGDVFIHHYGNRSFRGNKISLAAVQAENARQFYNKWAKR</sequence>
<keyword evidence="2" id="KW-0808">Transferase</keyword>
<name>A0A2L2XB05_9FIRM</name>
<dbReference type="AlphaFoldDB" id="A0A2L2XB05"/>
<dbReference type="Proteomes" id="UP000239549">
    <property type="component" value="Unassembled WGS sequence"/>
</dbReference>
<dbReference type="SUPFAM" id="SSF53448">
    <property type="entry name" value="Nucleotide-diphospho-sugar transferases"/>
    <property type="match status" value="1"/>
</dbReference>
<gene>
    <name evidence="2" type="ORF">DCCM_2568</name>
</gene>
<dbReference type="RefSeq" id="WP_104371858.1">
    <property type="nucleotide sequence ID" value="NZ_BFAV01000102.1"/>
</dbReference>
<dbReference type="Pfam" id="PF00535">
    <property type="entry name" value="Glycos_transf_2"/>
    <property type="match status" value="1"/>
</dbReference>
<evidence type="ECO:0000313" key="2">
    <source>
        <dbReference type="EMBL" id="GBF33467.1"/>
    </source>
</evidence>
<dbReference type="Gene3D" id="3.90.550.10">
    <property type="entry name" value="Spore Coat Polysaccharide Biosynthesis Protein SpsA, Chain A"/>
    <property type="match status" value="1"/>
</dbReference>
<dbReference type="PANTHER" id="PTHR43179:SF7">
    <property type="entry name" value="RHAMNOSYLTRANSFERASE WBBL"/>
    <property type="match status" value="1"/>
</dbReference>
<organism evidence="2 3">
    <name type="scientific">Desulfocucumis palustris</name>
    <dbReference type="NCBI Taxonomy" id="1898651"/>
    <lineage>
        <taxon>Bacteria</taxon>
        <taxon>Bacillati</taxon>
        <taxon>Bacillota</taxon>
        <taxon>Clostridia</taxon>
        <taxon>Eubacteriales</taxon>
        <taxon>Desulfocucumaceae</taxon>
        <taxon>Desulfocucumis</taxon>
    </lineage>
</organism>
<evidence type="ECO:0000259" key="1">
    <source>
        <dbReference type="Pfam" id="PF00535"/>
    </source>
</evidence>
<accession>A0A2L2XB05</accession>
<keyword evidence="3" id="KW-1185">Reference proteome</keyword>
<feature type="domain" description="Glycosyltransferase 2-like" evidence="1">
    <location>
        <begin position="6"/>
        <end position="152"/>
    </location>
</feature>
<reference evidence="3" key="1">
    <citation type="submission" date="2018-02" db="EMBL/GenBank/DDBJ databases">
        <title>Genome sequence of Desulfocucumis palustris strain NAW-5.</title>
        <authorList>
            <person name="Watanabe M."/>
            <person name="Kojima H."/>
            <person name="Fukui M."/>
        </authorList>
    </citation>
    <scope>NUCLEOTIDE SEQUENCE [LARGE SCALE GENOMIC DNA]</scope>
    <source>
        <strain evidence="3">NAW-5</strain>
    </source>
</reference>
<dbReference type="EMBL" id="BFAV01000102">
    <property type="protein sequence ID" value="GBF33467.1"/>
    <property type="molecule type" value="Genomic_DNA"/>
</dbReference>
<evidence type="ECO:0000313" key="3">
    <source>
        <dbReference type="Proteomes" id="UP000239549"/>
    </source>
</evidence>
<comment type="caution">
    <text evidence="2">The sequence shown here is derived from an EMBL/GenBank/DDBJ whole genome shotgun (WGS) entry which is preliminary data.</text>
</comment>
<proteinExistence type="predicted"/>
<dbReference type="OrthoDB" id="9771846at2"/>
<dbReference type="InterPro" id="IPR029044">
    <property type="entry name" value="Nucleotide-diphossugar_trans"/>
</dbReference>
<protein>
    <submittedName>
        <fullName evidence="2">Glycosyl transferase family 2</fullName>
    </submittedName>
</protein>
<dbReference type="GO" id="GO:0016740">
    <property type="term" value="F:transferase activity"/>
    <property type="evidence" value="ECO:0007669"/>
    <property type="project" value="UniProtKB-KW"/>
</dbReference>
<dbReference type="CDD" id="cd04186">
    <property type="entry name" value="GT_2_like_c"/>
    <property type="match status" value="1"/>
</dbReference>
<dbReference type="InterPro" id="IPR001173">
    <property type="entry name" value="Glyco_trans_2-like"/>
</dbReference>
<dbReference type="PANTHER" id="PTHR43179">
    <property type="entry name" value="RHAMNOSYLTRANSFERASE WBBL"/>
    <property type="match status" value="1"/>
</dbReference>